<feature type="region of interest" description="Disordered" evidence="1">
    <location>
        <begin position="51"/>
        <end position="129"/>
    </location>
</feature>
<evidence type="ECO:0000313" key="3">
    <source>
        <dbReference type="Proteomes" id="UP001328107"/>
    </source>
</evidence>
<feature type="compositionally biased region" description="Pro residues" evidence="1">
    <location>
        <begin position="98"/>
        <end position="108"/>
    </location>
</feature>
<evidence type="ECO:0000313" key="2">
    <source>
        <dbReference type="EMBL" id="GMR48971.1"/>
    </source>
</evidence>
<dbReference type="Proteomes" id="UP001328107">
    <property type="component" value="Unassembled WGS sequence"/>
</dbReference>
<gene>
    <name evidence="2" type="ORF">PMAYCL1PPCAC_19166</name>
</gene>
<organism evidence="2 3">
    <name type="scientific">Pristionchus mayeri</name>
    <dbReference type="NCBI Taxonomy" id="1317129"/>
    <lineage>
        <taxon>Eukaryota</taxon>
        <taxon>Metazoa</taxon>
        <taxon>Ecdysozoa</taxon>
        <taxon>Nematoda</taxon>
        <taxon>Chromadorea</taxon>
        <taxon>Rhabditida</taxon>
        <taxon>Rhabditina</taxon>
        <taxon>Diplogasteromorpha</taxon>
        <taxon>Diplogasteroidea</taxon>
        <taxon>Neodiplogasteridae</taxon>
        <taxon>Pristionchus</taxon>
    </lineage>
</organism>
<proteinExistence type="predicted"/>
<dbReference type="EMBL" id="BTRK01000004">
    <property type="protein sequence ID" value="GMR48971.1"/>
    <property type="molecule type" value="Genomic_DNA"/>
</dbReference>
<feature type="compositionally biased region" description="Low complexity" evidence="1">
    <location>
        <begin position="61"/>
        <end position="97"/>
    </location>
</feature>
<accession>A0AAN5CQV9</accession>
<evidence type="ECO:0000256" key="1">
    <source>
        <dbReference type="SAM" id="MobiDB-lite"/>
    </source>
</evidence>
<dbReference type="AlphaFoldDB" id="A0AAN5CQV9"/>
<protein>
    <submittedName>
        <fullName evidence="2">Uncharacterized protein</fullName>
    </submittedName>
</protein>
<reference evidence="3" key="1">
    <citation type="submission" date="2022-10" db="EMBL/GenBank/DDBJ databases">
        <title>Genome assembly of Pristionchus species.</title>
        <authorList>
            <person name="Yoshida K."/>
            <person name="Sommer R.J."/>
        </authorList>
    </citation>
    <scope>NUCLEOTIDE SEQUENCE [LARGE SCALE GENOMIC DNA]</scope>
    <source>
        <strain evidence="3">RS5460</strain>
    </source>
</reference>
<sequence>VNREEMGDVKYAVVRVQGEQRMIDLFTLLVSNGYSDVSFVSSLAHTILKTDTTPATEEPSTSRVSSSSSSAAARSSNATAAAAAVSTTTVELQQQEPPTTPQQQPPKPQQQQGRVPKTAEDESFSSPSKTNAADLLQSLFERNAEEDANAHLQMAAQPQQWILANGEIPAPTASFTAQPMMMPIQLIPGGGFGAPEFGGGPISNRSINYAGIDGTGRKMPFNVRMKGWQRKILSDAMANGVPVGEELKVLCDSAQVTEVQAIRFFRKRRYGQAGDSSFPMEDDGDGMLSNSPEGPAPPPFHLPKTEDIE</sequence>
<comment type="caution">
    <text evidence="2">The sequence shown here is derived from an EMBL/GenBank/DDBJ whole genome shotgun (WGS) entry which is preliminary data.</text>
</comment>
<feature type="non-terminal residue" evidence="2">
    <location>
        <position position="1"/>
    </location>
</feature>
<feature type="region of interest" description="Disordered" evidence="1">
    <location>
        <begin position="273"/>
        <end position="309"/>
    </location>
</feature>
<name>A0AAN5CQV9_9BILA</name>
<keyword evidence="3" id="KW-1185">Reference proteome</keyword>